<name>A0ABS1GIW5_9AQUI</name>
<accession>A0ABS1GIW5</accession>
<gene>
    <name evidence="2" type="ORF">GWK41_07260</name>
</gene>
<reference evidence="2 3" key="1">
    <citation type="journal article" date="2021" name="Syst. Appl. Microbiol.">
        <title>Persephonella atlantica sp. nov.: How to adapt to physico-chemical gradients in high temperature hydrothermal habitats.</title>
        <authorList>
            <person name="Francois D.X."/>
            <person name="Godfroy A."/>
            <person name="Mathien C."/>
            <person name="Aube J."/>
            <person name="Cathalot C."/>
            <person name="Lesongeur F."/>
            <person name="L'Haridon S."/>
            <person name="Philippon X."/>
            <person name="Roussel E.G."/>
        </authorList>
    </citation>
    <scope>NUCLEOTIDE SEQUENCE [LARGE SCALE GENOMIC DNA]</scope>
    <source>
        <strain evidence="2 3">MO1340</strain>
    </source>
</reference>
<keyword evidence="3" id="KW-1185">Reference proteome</keyword>
<feature type="transmembrane region" description="Helical" evidence="1">
    <location>
        <begin position="139"/>
        <end position="156"/>
    </location>
</feature>
<dbReference type="RefSeq" id="WP_200674269.1">
    <property type="nucleotide sequence ID" value="NZ_JAACYA010000002.1"/>
</dbReference>
<keyword evidence="1" id="KW-1133">Transmembrane helix</keyword>
<feature type="transmembrane region" description="Helical" evidence="1">
    <location>
        <begin position="108"/>
        <end position="133"/>
    </location>
</feature>
<evidence type="ECO:0008006" key="4">
    <source>
        <dbReference type="Google" id="ProtNLM"/>
    </source>
</evidence>
<evidence type="ECO:0000256" key="1">
    <source>
        <dbReference type="SAM" id="Phobius"/>
    </source>
</evidence>
<sequence length="195" mass="23397">MLDLKKVARQIKEEGLYSFIYNEMKEVSKKEELSEEDILLLLKENPKFLDDYKTLNTQSEISNIQLIEQKIELEDSEECKRLKEKLNKNRKKLLSLEAYEKEPDHMLYAVWIGSVVVFLIFVIHNLVVLYTYWYEHYPLFVYGMYLLSIAGGVFFYRKKVKNHWEKYKQFQLIAKETKTLIKEGKETGCLKKIYE</sequence>
<organism evidence="2 3">
    <name type="scientific">Persephonella atlantica</name>
    <dbReference type="NCBI Taxonomy" id="2699429"/>
    <lineage>
        <taxon>Bacteria</taxon>
        <taxon>Pseudomonadati</taxon>
        <taxon>Aquificota</taxon>
        <taxon>Aquificia</taxon>
        <taxon>Aquificales</taxon>
        <taxon>Hydrogenothermaceae</taxon>
        <taxon>Persephonella</taxon>
    </lineage>
</organism>
<keyword evidence="1" id="KW-0812">Transmembrane</keyword>
<proteinExistence type="predicted"/>
<evidence type="ECO:0000313" key="2">
    <source>
        <dbReference type="EMBL" id="MBK3332863.1"/>
    </source>
</evidence>
<protein>
    <recommendedName>
        <fullName evidence="4">2TM domain-containing protein</fullName>
    </recommendedName>
</protein>
<comment type="caution">
    <text evidence="2">The sequence shown here is derived from an EMBL/GenBank/DDBJ whole genome shotgun (WGS) entry which is preliminary data.</text>
</comment>
<dbReference type="Proteomes" id="UP000772812">
    <property type="component" value="Unassembled WGS sequence"/>
</dbReference>
<keyword evidence="1" id="KW-0472">Membrane</keyword>
<dbReference type="EMBL" id="JAACYA010000002">
    <property type="protein sequence ID" value="MBK3332863.1"/>
    <property type="molecule type" value="Genomic_DNA"/>
</dbReference>
<evidence type="ECO:0000313" key="3">
    <source>
        <dbReference type="Proteomes" id="UP000772812"/>
    </source>
</evidence>